<keyword evidence="1" id="KW-1133">Transmembrane helix</keyword>
<keyword evidence="3" id="KW-1185">Reference proteome</keyword>
<proteinExistence type="predicted"/>
<keyword evidence="1" id="KW-0472">Membrane</keyword>
<evidence type="ECO:0000256" key="1">
    <source>
        <dbReference type="SAM" id="Phobius"/>
    </source>
</evidence>
<dbReference type="Proteomes" id="UP001259832">
    <property type="component" value="Unassembled WGS sequence"/>
</dbReference>
<gene>
    <name evidence="2" type="ORF">P3T76_001150</name>
</gene>
<comment type="caution">
    <text evidence="2">The sequence shown here is derived from an EMBL/GenBank/DDBJ whole genome shotgun (WGS) entry which is preliminary data.</text>
</comment>
<organism evidence="2 3">
    <name type="scientific">Phytophthora citrophthora</name>
    <dbReference type="NCBI Taxonomy" id="4793"/>
    <lineage>
        <taxon>Eukaryota</taxon>
        <taxon>Sar</taxon>
        <taxon>Stramenopiles</taxon>
        <taxon>Oomycota</taxon>
        <taxon>Peronosporomycetes</taxon>
        <taxon>Peronosporales</taxon>
        <taxon>Peronosporaceae</taxon>
        <taxon>Phytophthora</taxon>
    </lineage>
</organism>
<name>A0AAD9GY08_9STRA</name>
<protein>
    <submittedName>
        <fullName evidence="2">Uncharacterized protein</fullName>
    </submittedName>
</protein>
<evidence type="ECO:0000313" key="3">
    <source>
        <dbReference type="Proteomes" id="UP001259832"/>
    </source>
</evidence>
<keyword evidence="1" id="KW-0812">Transmembrane</keyword>
<reference evidence="2" key="1">
    <citation type="submission" date="2023-08" db="EMBL/GenBank/DDBJ databases">
        <title>Reference Genome Resource for the Citrus Pathogen Phytophthora citrophthora.</title>
        <authorList>
            <person name="Moller H."/>
            <person name="Coetzee B."/>
            <person name="Rose L.J."/>
            <person name="Van Niekerk J.M."/>
        </authorList>
    </citation>
    <scope>NUCLEOTIDE SEQUENCE</scope>
    <source>
        <strain evidence="2">STE-U-9442</strain>
    </source>
</reference>
<sequence>MAGLLLGVAGCISALELDEDFQIADPFESFSDDNVTKLMDEVVVPASLESGKVVPLPNEIPIQDFKTERQANSLPVRLPYGGALVAIEAAALLVGGATIVVLVLAKAKSRYSTTQYGYDEGMQKHRWV</sequence>
<evidence type="ECO:0000313" key="2">
    <source>
        <dbReference type="EMBL" id="KAK1947140.1"/>
    </source>
</evidence>
<dbReference type="EMBL" id="JASMQC010000002">
    <property type="protein sequence ID" value="KAK1947140.1"/>
    <property type="molecule type" value="Genomic_DNA"/>
</dbReference>
<dbReference type="AlphaFoldDB" id="A0AAD9GY08"/>
<accession>A0AAD9GY08</accession>
<feature type="transmembrane region" description="Helical" evidence="1">
    <location>
        <begin position="83"/>
        <end position="105"/>
    </location>
</feature>